<evidence type="ECO:0000313" key="2">
    <source>
        <dbReference type="Proteomes" id="UP000006672"/>
    </source>
</evidence>
<keyword evidence="2" id="KW-1185">Reference proteome</keyword>
<accession>A0A5S6P6W5</accession>
<dbReference type="Proteomes" id="UP000006672">
    <property type="component" value="Unassembled WGS sequence"/>
</dbReference>
<proteinExistence type="predicted"/>
<accession>A0A4E9FCN0</accession>
<name>A0A4E9FCN0_BRUMA</name>
<dbReference type="AlphaFoldDB" id="A0A4E9FCN0"/>
<dbReference type="GeneID" id="6103698"/>
<reference evidence="2" key="1">
    <citation type="journal article" date="2007" name="Science">
        <title>Draft genome of the filarial nematode parasite Brugia malayi.</title>
        <authorList>
            <person name="Ghedin E."/>
            <person name="Wang S."/>
            <person name="Spiro D."/>
            <person name="Caler E."/>
            <person name="Zhao Q."/>
            <person name="Crabtree J."/>
            <person name="Allen J.E."/>
            <person name="Delcher A.L."/>
            <person name="Guiliano D.B."/>
            <person name="Miranda-Saavedra D."/>
            <person name="Angiuoli S.V."/>
            <person name="Creasy T."/>
            <person name="Amedeo P."/>
            <person name="Haas B."/>
            <person name="El-Sayed N.M."/>
            <person name="Wortman J.R."/>
            <person name="Feldblyum T."/>
            <person name="Tallon L."/>
            <person name="Schatz M."/>
            <person name="Shumway M."/>
            <person name="Koo H."/>
            <person name="Salzberg S.L."/>
            <person name="Schobel S."/>
            <person name="Pertea M."/>
            <person name="Pop M."/>
            <person name="White O."/>
            <person name="Barton G.J."/>
            <person name="Carlow C.K."/>
            <person name="Crawford M.J."/>
            <person name="Daub J."/>
            <person name="Dimmic M.W."/>
            <person name="Estes C.F."/>
            <person name="Foster J.M."/>
            <person name="Ganatra M."/>
            <person name="Gregory W.F."/>
            <person name="Johnson N.M."/>
            <person name="Jin J."/>
            <person name="Komuniecki R."/>
            <person name="Korf I."/>
            <person name="Kumar S."/>
            <person name="Laney S."/>
            <person name="Li B.W."/>
            <person name="Li W."/>
            <person name="Lindblom T.H."/>
            <person name="Lustigman S."/>
            <person name="Ma D."/>
            <person name="Maina C.V."/>
            <person name="Martin D.M."/>
            <person name="McCarter J.P."/>
            <person name="McReynolds L."/>
            <person name="Mitreva M."/>
            <person name="Nutman T.B."/>
            <person name="Parkinson J."/>
            <person name="Peregrin-Alvarez J.M."/>
            <person name="Poole C."/>
            <person name="Ren Q."/>
            <person name="Saunders L."/>
            <person name="Sluder A.E."/>
            <person name="Smith K."/>
            <person name="Stanke M."/>
            <person name="Unnasch T.R."/>
            <person name="Ware J."/>
            <person name="Wei A.D."/>
            <person name="Weil G."/>
            <person name="Williams D.J."/>
            <person name="Zhang Y."/>
            <person name="Williams S.A."/>
            <person name="Fraser-Liggett C."/>
            <person name="Slatko B."/>
            <person name="Blaxter M.L."/>
            <person name="Scott A.L."/>
        </authorList>
    </citation>
    <scope>NUCLEOTIDE SEQUENCE</scope>
    <source>
        <strain evidence="2">FR3</strain>
    </source>
</reference>
<protein>
    <submittedName>
        <fullName evidence="3">BMA-DIE-1, isoform b</fullName>
    </submittedName>
</protein>
<dbReference type="RefSeq" id="XP_042934780.1">
    <property type="nucleotide sequence ID" value="XM_043078846.1"/>
</dbReference>
<gene>
    <name evidence="1 3" type="primary">Bma-die-1</name>
    <name evidence="1" type="ORF">BM_BM10089</name>
</gene>
<dbReference type="WBParaSite" id="Bm10089c.1">
    <property type="protein sequence ID" value="Bm10089c.1"/>
    <property type="gene ID" value="WBGene00230350"/>
</dbReference>
<reference evidence="3" key="3">
    <citation type="submission" date="2019-12" db="UniProtKB">
        <authorList>
            <consortium name="WormBaseParasite"/>
        </authorList>
    </citation>
    <scope>IDENTIFICATION</scope>
</reference>
<dbReference type="EMBL" id="CAAKNF010000193">
    <property type="protein sequence ID" value="VIO94162.1"/>
    <property type="molecule type" value="Genomic_DNA"/>
</dbReference>
<evidence type="ECO:0000313" key="3">
    <source>
        <dbReference type="WBParaSite" id="Bm10089c.1"/>
    </source>
</evidence>
<reference evidence="1" key="2">
    <citation type="submission" date="2019-04" db="EMBL/GenBank/DDBJ databases">
        <authorList>
            <person name="Howe K."/>
            <person name="Paulini M."/>
            <person name="Williams G."/>
        </authorList>
    </citation>
    <scope>NUCLEOTIDE SEQUENCE [LARGE SCALE GENOMIC DNA]</scope>
    <source>
        <strain evidence="1">FR3</strain>
    </source>
</reference>
<dbReference type="OrthoDB" id="10020956at2759"/>
<evidence type="ECO:0000313" key="1">
    <source>
        <dbReference type="EMBL" id="VIO94162.1"/>
    </source>
</evidence>
<sequence length="52" mass="6116">MFNCTCRKQRHAQLYLQKRTPCSILLASVRTKLTLRLPAKKIFRIGSVRNQQ</sequence>
<dbReference type="CTD" id="6103698"/>
<organism evidence="1">
    <name type="scientific">Brugia malayi</name>
    <name type="common">Filarial nematode worm</name>
    <dbReference type="NCBI Taxonomy" id="6279"/>
    <lineage>
        <taxon>Eukaryota</taxon>
        <taxon>Metazoa</taxon>
        <taxon>Ecdysozoa</taxon>
        <taxon>Nematoda</taxon>
        <taxon>Chromadorea</taxon>
        <taxon>Rhabditida</taxon>
        <taxon>Spirurina</taxon>
        <taxon>Spiruromorpha</taxon>
        <taxon>Filarioidea</taxon>
        <taxon>Onchocercidae</taxon>
        <taxon>Brugia</taxon>
    </lineage>
</organism>